<evidence type="ECO:0000313" key="1">
    <source>
        <dbReference type="EMBL" id="MDF1585499.1"/>
    </source>
</evidence>
<dbReference type="CDD" id="cd18773">
    <property type="entry name" value="PDC1_HK_sensor"/>
    <property type="match status" value="1"/>
</dbReference>
<dbReference type="SUPFAM" id="SSF103190">
    <property type="entry name" value="Sensory domain-like"/>
    <property type="match status" value="1"/>
</dbReference>
<organism evidence="1 2">
    <name type="scientific">Marinimicrococcus flavescens</name>
    <dbReference type="NCBI Taxonomy" id="3031815"/>
    <lineage>
        <taxon>Bacteria</taxon>
        <taxon>Pseudomonadati</taxon>
        <taxon>Pseudomonadota</taxon>
        <taxon>Alphaproteobacteria</taxon>
        <taxon>Geminicoccales</taxon>
        <taxon>Geminicoccaceae</taxon>
        <taxon>Marinimicrococcus</taxon>
    </lineage>
</organism>
<evidence type="ECO:0008006" key="3">
    <source>
        <dbReference type="Google" id="ProtNLM"/>
    </source>
</evidence>
<dbReference type="RefSeq" id="WP_327787917.1">
    <property type="nucleotide sequence ID" value="NZ_JARGEQ010000024.1"/>
</dbReference>
<dbReference type="AlphaFoldDB" id="A0AAP3V0H7"/>
<dbReference type="Proteomes" id="UP001301140">
    <property type="component" value="Unassembled WGS sequence"/>
</dbReference>
<reference evidence="1 2" key="1">
    <citation type="submission" date="2023-03" db="EMBL/GenBank/DDBJ databases">
        <title>YIM 152171 draft genome.</title>
        <authorList>
            <person name="Yang Z."/>
        </authorList>
    </citation>
    <scope>NUCLEOTIDE SEQUENCE [LARGE SCALE GENOMIC DNA]</scope>
    <source>
        <strain evidence="1 2">YIM 152171</strain>
    </source>
</reference>
<accession>A0AAP3V0H7</accession>
<dbReference type="InterPro" id="IPR029151">
    <property type="entry name" value="Sensor-like_sf"/>
</dbReference>
<name>A0AAP3V0H7_9PROT</name>
<comment type="caution">
    <text evidence="1">The sequence shown here is derived from an EMBL/GenBank/DDBJ whole genome shotgun (WGS) entry which is preliminary data.</text>
</comment>
<dbReference type="EMBL" id="JARGEQ010000024">
    <property type="protein sequence ID" value="MDF1585499.1"/>
    <property type="molecule type" value="Genomic_DNA"/>
</dbReference>
<proteinExistence type="predicted"/>
<sequence>MATLSLAAAEATAGVPEVQALVARKAGILDLLHHRARKALVNAAQDEAFGAYFTEHDHGAREKHKHRIDQVSLAVQDRFQVEEMCLIDPNGHEISRIVGKDIAHDLSTEEASNAFFAPAFEQRPRTVYVSPIYISQDVHKWVLAYITPVVVDGTKKAILHYEHGLDVFQAIVSRDMGATGPFVLAVSQEGYVVADSRRAIPVARQGEMEEQGAYFEEFAFGGMTRDELLERLGSERGGTVTTAEGTFAVAARGAENWTLLAFEQQ</sequence>
<protein>
    <recommendedName>
        <fullName evidence="3">Cache domain-containing protein</fullName>
    </recommendedName>
</protein>
<gene>
    <name evidence="1" type="ORF">PZ740_03755</name>
</gene>
<evidence type="ECO:0000313" key="2">
    <source>
        <dbReference type="Proteomes" id="UP001301140"/>
    </source>
</evidence>
<keyword evidence="2" id="KW-1185">Reference proteome</keyword>